<evidence type="ECO:0000256" key="5">
    <source>
        <dbReference type="ARBA" id="ARBA00022692"/>
    </source>
</evidence>
<dbReference type="PANTHER" id="PTHR27004:SF428">
    <property type="entry name" value="OS01G0160600 PROTEIN"/>
    <property type="match status" value="1"/>
</dbReference>
<evidence type="ECO:0000256" key="4">
    <source>
        <dbReference type="ARBA" id="ARBA00022614"/>
    </source>
</evidence>
<evidence type="ECO:0000256" key="6">
    <source>
        <dbReference type="ARBA" id="ARBA00022737"/>
    </source>
</evidence>
<dbReference type="Pfam" id="PF13855">
    <property type="entry name" value="LRR_8"/>
    <property type="match status" value="1"/>
</dbReference>
<keyword evidence="7" id="KW-1133">Transmembrane helix</keyword>
<dbReference type="Gramene" id="Tc07v2_t009730.1">
    <property type="protein sequence ID" value="Tc07v2_p009730.1"/>
    <property type="gene ID" value="Tc07v2_g009730"/>
</dbReference>
<dbReference type="Proteomes" id="UP000694886">
    <property type="component" value="Chromosome 7"/>
</dbReference>
<proteinExistence type="inferred from homology"/>
<gene>
    <name evidence="12" type="primary">LOC108662757</name>
</gene>
<evidence type="ECO:0000256" key="1">
    <source>
        <dbReference type="ARBA" id="ARBA00004251"/>
    </source>
</evidence>
<dbReference type="InterPro" id="IPR001611">
    <property type="entry name" value="Leu-rich_rpt"/>
</dbReference>
<dbReference type="AlphaFoldDB" id="A0AB32WJK6"/>
<comment type="subcellular location">
    <subcellularLocation>
        <location evidence="1">Cell membrane</location>
        <topology evidence="1">Single-pass type I membrane protein</topology>
    </subcellularLocation>
</comment>
<accession>A0AB32WJK6</accession>
<dbReference type="KEGG" id="tcc:108662757"/>
<evidence type="ECO:0000256" key="8">
    <source>
        <dbReference type="ARBA" id="ARBA00023136"/>
    </source>
</evidence>
<keyword evidence="9" id="KW-0675">Receptor</keyword>
<reference evidence="12" key="2">
    <citation type="submission" date="2025-08" db="UniProtKB">
        <authorList>
            <consortium name="RefSeq"/>
        </authorList>
    </citation>
    <scope>IDENTIFICATION</scope>
</reference>
<comment type="similarity">
    <text evidence="2">Belongs to the RLP family.</text>
</comment>
<protein>
    <submittedName>
        <fullName evidence="12">Receptor like protein 30-like</fullName>
    </submittedName>
</protein>
<dbReference type="PRINTS" id="PR00019">
    <property type="entry name" value="LEURICHRPT"/>
</dbReference>
<dbReference type="GO" id="GO:0005886">
    <property type="term" value="C:plasma membrane"/>
    <property type="evidence" value="ECO:0007669"/>
    <property type="project" value="UniProtKB-SubCell"/>
</dbReference>
<keyword evidence="3" id="KW-1003">Cell membrane</keyword>
<dbReference type="GeneID" id="108662757"/>
<dbReference type="Pfam" id="PF00560">
    <property type="entry name" value="LRR_1"/>
    <property type="match status" value="1"/>
</dbReference>
<dbReference type="InterPro" id="IPR032675">
    <property type="entry name" value="LRR_dom_sf"/>
</dbReference>
<evidence type="ECO:0000256" key="7">
    <source>
        <dbReference type="ARBA" id="ARBA00022989"/>
    </source>
</evidence>
<evidence type="ECO:0000256" key="10">
    <source>
        <dbReference type="ARBA" id="ARBA00023180"/>
    </source>
</evidence>
<sequence length="156" mass="17027">MKGLDIEPERVLTLFATIDMSSNKFHGGIPEIVGNLISLQLLNFSHNSLTGHIPSSLGNLTALESLDLSTNKLVGEIPMQLIGLKFLEVLNLSQNQLVGLIPQGNQLNTFLNDSYDGNLGLFGFPVSKSCGKGEEQEPPESAFHKEFILVHWIGNL</sequence>
<organism evidence="11 12">
    <name type="scientific">Theobroma cacao</name>
    <name type="common">Cacao</name>
    <name type="synonym">Cocoa</name>
    <dbReference type="NCBI Taxonomy" id="3641"/>
    <lineage>
        <taxon>Eukaryota</taxon>
        <taxon>Viridiplantae</taxon>
        <taxon>Streptophyta</taxon>
        <taxon>Embryophyta</taxon>
        <taxon>Tracheophyta</taxon>
        <taxon>Spermatophyta</taxon>
        <taxon>Magnoliopsida</taxon>
        <taxon>eudicotyledons</taxon>
        <taxon>Gunneridae</taxon>
        <taxon>Pentapetalae</taxon>
        <taxon>rosids</taxon>
        <taxon>malvids</taxon>
        <taxon>Malvales</taxon>
        <taxon>Malvaceae</taxon>
        <taxon>Byttnerioideae</taxon>
        <taxon>Theobroma</taxon>
    </lineage>
</organism>
<keyword evidence="5" id="KW-0812">Transmembrane</keyword>
<evidence type="ECO:0000256" key="3">
    <source>
        <dbReference type="ARBA" id="ARBA00022475"/>
    </source>
</evidence>
<evidence type="ECO:0000313" key="11">
    <source>
        <dbReference type="Proteomes" id="UP000694886"/>
    </source>
</evidence>
<name>A0AB32WJK6_THECC</name>
<dbReference type="SUPFAM" id="SSF52058">
    <property type="entry name" value="L domain-like"/>
    <property type="match status" value="1"/>
</dbReference>
<evidence type="ECO:0000256" key="9">
    <source>
        <dbReference type="ARBA" id="ARBA00023170"/>
    </source>
</evidence>
<keyword evidence="8" id="KW-0472">Membrane</keyword>
<keyword evidence="4" id="KW-0433">Leucine-rich repeat</keyword>
<evidence type="ECO:0000256" key="2">
    <source>
        <dbReference type="ARBA" id="ARBA00009592"/>
    </source>
</evidence>
<reference evidence="11" key="1">
    <citation type="journal article" date="1997" name="Nucleic Acids Res.">
        <title>tRNAscan-SE: a program for improved detection of transfer RNA genes in genomic sequence.</title>
        <authorList>
            <person name="Lowe T.M."/>
            <person name="Eddy S.R."/>
        </authorList>
    </citation>
    <scope>NUCLEOTIDE SEQUENCE [LARGE SCALE GENOMIC DNA]</scope>
    <source>
        <strain evidence="11">r\B97-61/B2</strain>
    </source>
</reference>
<dbReference type="Gene3D" id="3.80.10.10">
    <property type="entry name" value="Ribonuclease Inhibitor"/>
    <property type="match status" value="1"/>
</dbReference>
<dbReference type="FunFam" id="3.80.10.10:FF:000111">
    <property type="entry name" value="LRR receptor-like serine/threonine-protein kinase ERECTA"/>
    <property type="match status" value="1"/>
</dbReference>
<evidence type="ECO:0000313" key="12">
    <source>
        <dbReference type="RefSeq" id="XP_017979787.1"/>
    </source>
</evidence>
<keyword evidence="10" id="KW-0325">Glycoprotein</keyword>
<dbReference type="PANTHER" id="PTHR27004">
    <property type="entry name" value="RECEPTOR-LIKE PROTEIN 12 ISOFORM X1"/>
    <property type="match status" value="1"/>
</dbReference>
<keyword evidence="6" id="KW-0677">Repeat</keyword>
<dbReference type="RefSeq" id="XP_017979787.1">
    <property type="nucleotide sequence ID" value="XM_018124298.1"/>
</dbReference>